<feature type="compositionally biased region" description="Basic residues" evidence="2">
    <location>
        <begin position="99"/>
        <end position="109"/>
    </location>
</feature>
<sequence length="319" mass="34777">MLEDVKACAQDQQYWQVNIEAVAALEGDGAGVQPCDLADAIHCWLTEIVEGAPEAARAADAPGDACGAQPPEAPSLTAARQAAPPLSPPATPALEAHSRSHSPHSHSPHSHSPPGRGKQRSSCLAAPSPGGRLSTSSDCAGGSISKELHRSYELIEALRGLLDMRSSRARRALEELLGLQSSLGRQLHGQDSEISRLRESSEVLRQQRQDLEAELLRQVEAAEGHSDAAAEADMQRRRADALEREVLDIKEHYEQSCKEVQQLQAQVCEAERLQADVQRREATWGHRCEQLEQETERTDGHRQWMQAELSRQGSQLAGA</sequence>
<organism evidence="3 4">
    <name type="scientific">Prorocentrum cordatum</name>
    <dbReference type="NCBI Taxonomy" id="2364126"/>
    <lineage>
        <taxon>Eukaryota</taxon>
        <taxon>Sar</taxon>
        <taxon>Alveolata</taxon>
        <taxon>Dinophyceae</taxon>
        <taxon>Prorocentrales</taxon>
        <taxon>Prorocentraceae</taxon>
        <taxon>Prorocentrum</taxon>
    </lineage>
</organism>
<evidence type="ECO:0000256" key="1">
    <source>
        <dbReference type="SAM" id="Coils"/>
    </source>
</evidence>
<accession>A0ABN9RW65</accession>
<evidence type="ECO:0000313" key="3">
    <source>
        <dbReference type="EMBL" id="CAK0823007.1"/>
    </source>
</evidence>
<dbReference type="EMBL" id="CAUYUJ010008146">
    <property type="protein sequence ID" value="CAK0823007.1"/>
    <property type="molecule type" value="Genomic_DNA"/>
</dbReference>
<keyword evidence="4" id="KW-1185">Reference proteome</keyword>
<proteinExistence type="predicted"/>
<reference evidence="3" key="1">
    <citation type="submission" date="2023-10" db="EMBL/GenBank/DDBJ databases">
        <authorList>
            <person name="Chen Y."/>
            <person name="Shah S."/>
            <person name="Dougan E. K."/>
            <person name="Thang M."/>
            <person name="Chan C."/>
        </authorList>
    </citation>
    <scope>NUCLEOTIDE SEQUENCE [LARGE SCALE GENOMIC DNA]</scope>
</reference>
<feature type="region of interest" description="Disordered" evidence="2">
    <location>
        <begin position="291"/>
        <end position="319"/>
    </location>
</feature>
<feature type="compositionally biased region" description="Polar residues" evidence="2">
    <location>
        <begin position="309"/>
        <end position="319"/>
    </location>
</feature>
<keyword evidence="1" id="KW-0175">Coiled coil</keyword>
<feature type="coiled-coil region" evidence="1">
    <location>
        <begin position="194"/>
        <end position="252"/>
    </location>
</feature>
<gene>
    <name evidence="3" type="ORF">PCOR1329_LOCUS23875</name>
</gene>
<evidence type="ECO:0000256" key="2">
    <source>
        <dbReference type="SAM" id="MobiDB-lite"/>
    </source>
</evidence>
<feature type="compositionally biased region" description="Basic and acidic residues" evidence="2">
    <location>
        <begin position="291"/>
        <end position="302"/>
    </location>
</feature>
<name>A0ABN9RW65_9DINO</name>
<evidence type="ECO:0000313" key="4">
    <source>
        <dbReference type="Proteomes" id="UP001189429"/>
    </source>
</evidence>
<feature type="region of interest" description="Disordered" evidence="2">
    <location>
        <begin position="60"/>
        <end position="139"/>
    </location>
</feature>
<feature type="non-terminal residue" evidence="3">
    <location>
        <position position="319"/>
    </location>
</feature>
<comment type="caution">
    <text evidence="3">The sequence shown here is derived from an EMBL/GenBank/DDBJ whole genome shotgun (WGS) entry which is preliminary data.</text>
</comment>
<protein>
    <submittedName>
        <fullName evidence="3">Uncharacterized protein</fullName>
    </submittedName>
</protein>
<dbReference type="Proteomes" id="UP001189429">
    <property type="component" value="Unassembled WGS sequence"/>
</dbReference>